<dbReference type="Proteomes" id="UP000199534">
    <property type="component" value="Unassembled WGS sequence"/>
</dbReference>
<dbReference type="RefSeq" id="WP_092982444.1">
    <property type="nucleotide sequence ID" value="NZ_FOYQ01000002.1"/>
</dbReference>
<feature type="transmembrane region" description="Helical" evidence="1">
    <location>
        <begin position="73"/>
        <end position="91"/>
    </location>
</feature>
<keyword evidence="1" id="KW-0472">Membrane</keyword>
<evidence type="ECO:0000313" key="3">
    <source>
        <dbReference type="Proteomes" id="UP000199534"/>
    </source>
</evidence>
<sequence length="96" mass="10569">MESPFNYTHRSYRMSQFILGLLTMAALAIMLNISPLASRLLFGLPIVLSGFLGIVGTWYVIKGLDEPLTEKKVIAITVNLAMVVLILAILVSNTIF</sequence>
<dbReference type="OrthoDB" id="1450376at2"/>
<dbReference type="EMBL" id="FOYQ01000002">
    <property type="protein sequence ID" value="SFR47868.1"/>
    <property type="molecule type" value="Genomic_DNA"/>
</dbReference>
<keyword evidence="3" id="KW-1185">Reference proteome</keyword>
<accession>A0A1I6H094</accession>
<gene>
    <name evidence="2" type="ORF">SAMN04490243_1984</name>
</gene>
<organism evidence="2 3">
    <name type="scientific">Robiginitalea myxolifaciens</name>
    <dbReference type="NCBI Taxonomy" id="400055"/>
    <lineage>
        <taxon>Bacteria</taxon>
        <taxon>Pseudomonadati</taxon>
        <taxon>Bacteroidota</taxon>
        <taxon>Flavobacteriia</taxon>
        <taxon>Flavobacteriales</taxon>
        <taxon>Flavobacteriaceae</taxon>
        <taxon>Robiginitalea</taxon>
    </lineage>
</organism>
<feature type="transmembrane region" description="Helical" evidence="1">
    <location>
        <begin position="12"/>
        <end position="33"/>
    </location>
</feature>
<protein>
    <submittedName>
        <fullName evidence="2">Uncharacterized protein</fullName>
    </submittedName>
</protein>
<dbReference type="STRING" id="400055.SAMN04490243_1984"/>
<reference evidence="2 3" key="1">
    <citation type="submission" date="2016-10" db="EMBL/GenBank/DDBJ databases">
        <authorList>
            <person name="de Groot N.N."/>
        </authorList>
    </citation>
    <scope>NUCLEOTIDE SEQUENCE [LARGE SCALE GENOMIC DNA]</scope>
    <source>
        <strain evidence="2 3">DSM 21019</strain>
    </source>
</reference>
<name>A0A1I6H094_9FLAO</name>
<dbReference type="AlphaFoldDB" id="A0A1I6H094"/>
<evidence type="ECO:0000313" key="2">
    <source>
        <dbReference type="EMBL" id="SFR47868.1"/>
    </source>
</evidence>
<feature type="transmembrane region" description="Helical" evidence="1">
    <location>
        <begin position="40"/>
        <end position="61"/>
    </location>
</feature>
<evidence type="ECO:0000256" key="1">
    <source>
        <dbReference type="SAM" id="Phobius"/>
    </source>
</evidence>
<proteinExistence type="predicted"/>
<keyword evidence="1" id="KW-0812">Transmembrane</keyword>
<keyword evidence="1" id="KW-1133">Transmembrane helix</keyword>